<dbReference type="Gene3D" id="3.90.150.10">
    <property type="entry name" value="Variant Surface Glycoprotein, subunit A domain 1"/>
    <property type="match status" value="1"/>
</dbReference>
<sequence length="520" mass="54654">MFTPTAKILLVCLTHAATTCWGTGPALKKNEYDKICDVAEQLQKIPGKAKHQTTTSLAAISEATKATLKLQLAATAAPNVSGAVVYGVLAAAAANHVESLRQQAVLLTTNAVQAAAHAAAVAGGISEMFDFLGKADKGGSATAWCLGNADGTAAGANTGYSGKCRLSDTTFPSADHSLDEQVIKKSGYPKLTTTDMAAGGGGANKCHITKKGGAPAAATDVFQESAAKKILFDLIAITPNNNGASVQLQAHNSLGDNWEGDSASAMGQLLKSVGKLETANLETKGADTDAIIKSITTHTDTLAAITKQVKYFNLKFPDKTEEQTAAEMLQFYTTAAGDKGNNLLVRLNNLKVPKQTDSGVSDVLITALTTTDELIASLQLAKTQAAITAAQAKRDLANAAKNNKKGATNPEEVCNAIEEQEQCDTTPGCHYNKTKEGKKCTLNKEAKQALEKANQETGGKDKKTDSKCAGKEQKDCKSPDCKWEGETCKDSSFLLNKQFALMVSAAFVTLLFKIYPSFSC</sequence>
<feature type="domain" description="Trypanosome variant surface glycoprotein C-terminal" evidence="11">
    <location>
        <begin position="414"/>
        <end position="511"/>
    </location>
</feature>
<dbReference type="GO" id="GO:0042783">
    <property type="term" value="P:symbiont-mediated evasion of host immune response"/>
    <property type="evidence" value="ECO:0007669"/>
    <property type="project" value="InterPro"/>
</dbReference>
<keyword evidence="7" id="KW-0449">Lipoprotein</keyword>
<evidence type="ECO:0000256" key="7">
    <source>
        <dbReference type="ARBA" id="ARBA00023288"/>
    </source>
</evidence>
<keyword evidence="9" id="KW-0732">Signal</keyword>
<keyword evidence="4" id="KW-0336">GPI-anchor</keyword>
<accession>Q4FKK1</accession>
<dbReference type="Gene3D" id="1.10.470.10">
    <property type="entry name" value="Variant Surface Glycoprotein, subunit A, domain 2"/>
    <property type="match status" value="1"/>
</dbReference>
<keyword evidence="6" id="KW-0325">Glycoprotein</keyword>
<protein>
    <submittedName>
        <fullName evidence="12">Variant surface glycoprotein (VSG), putative</fullName>
    </submittedName>
</protein>
<feature type="signal peptide" evidence="9">
    <location>
        <begin position="1"/>
        <end position="16"/>
    </location>
</feature>
<dbReference type="SUPFAM" id="SSF58087">
    <property type="entry name" value="Variant surface glycoprotein (N-terminal domain)"/>
    <property type="match status" value="1"/>
</dbReference>
<dbReference type="SUPFAM" id="SSF118251">
    <property type="entry name" value="Variant surface glycoprotein MITAT 1.2, VSG 221, C-terminal domain"/>
    <property type="match status" value="1"/>
</dbReference>
<evidence type="ECO:0000256" key="3">
    <source>
        <dbReference type="ARBA" id="ARBA00022475"/>
    </source>
</evidence>
<evidence type="ECO:0000313" key="12">
    <source>
        <dbReference type="EMBL" id="CAJ16920.1"/>
    </source>
</evidence>
<dbReference type="InterPro" id="IPR027446">
    <property type="entry name" value="VSG_C_dom_sf"/>
</dbReference>
<dbReference type="Gene3D" id="3.30.1680.40">
    <property type="match status" value="1"/>
</dbReference>
<evidence type="ECO:0000256" key="1">
    <source>
        <dbReference type="ARBA" id="ARBA00002523"/>
    </source>
</evidence>
<dbReference type="Pfam" id="PF10659">
    <property type="entry name" value="Trypan_glycop_C"/>
    <property type="match status" value="1"/>
</dbReference>
<evidence type="ECO:0000256" key="9">
    <source>
        <dbReference type="SAM" id="SignalP"/>
    </source>
</evidence>
<keyword evidence="5" id="KW-0472">Membrane</keyword>
<dbReference type="Pfam" id="PF00913">
    <property type="entry name" value="Trypan_glycop"/>
    <property type="match status" value="1"/>
</dbReference>
<evidence type="ECO:0000259" key="10">
    <source>
        <dbReference type="Pfam" id="PF00913"/>
    </source>
</evidence>
<name>Q4FKK1_TRYB2</name>
<feature type="chain" id="PRO_5004238702" evidence="9">
    <location>
        <begin position="17"/>
        <end position="520"/>
    </location>
</feature>
<evidence type="ECO:0000256" key="4">
    <source>
        <dbReference type="ARBA" id="ARBA00022622"/>
    </source>
</evidence>
<feature type="region of interest" description="Disordered" evidence="8">
    <location>
        <begin position="451"/>
        <end position="478"/>
    </location>
</feature>
<dbReference type="InterPro" id="IPR019609">
    <property type="entry name" value="Variant_surf_glycoprt_trypan_C"/>
</dbReference>
<gene>
    <name evidence="12" type="ORF">Tb10.v4.0209</name>
</gene>
<dbReference type="AlphaFoldDB" id="Q4FKK1"/>
<comment type="function">
    <text evidence="1">VSG forms a coat on the surface of the parasite. The trypanosome evades the immune response of the host by expressing a series of antigenically distinct VSGs from an estimated 1000 VSG genes.</text>
</comment>
<comment type="subcellular location">
    <subcellularLocation>
        <location evidence="2">Cell membrane</location>
        <topology evidence="2">Lipid-anchor</topology>
        <topology evidence="2">GPI-anchor</topology>
    </subcellularLocation>
</comment>
<dbReference type="EMBL" id="CT009752">
    <property type="protein sequence ID" value="CAJ16920.1"/>
    <property type="molecule type" value="Genomic_DNA"/>
</dbReference>
<evidence type="ECO:0000256" key="6">
    <source>
        <dbReference type="ARBA" id="ARBA00023180"/>
    </source>
</evidence>
<dbReference type="GO" id="GO:0098552">
    <property type="term" value="C:side of membrane"/>
    <property type="evidence" value="ECO:0007669"/>
    <property type="project" value="UniProtKB-KW"/>
</dbReference>
<evidence type="ECO:0000256" key="8">
    <source>
        <dbReference type="SAM" id="MobiDB-lite"/>
    </source>
</evidence>
<dbReference type="GO" id="GO:0005886">
    <property type="term" value="C:plasma membrane"/>
    <property type="evidence" value="ECO:0007669"/>
    <property type="project" value="UniProtKB-SubCell"/>
</dbReference>
<dbReference type="VEuPathDB" id="TriTrypDB:Tb11.v5.0416"/>
<dbReference type="InterPro" id="IPR001812">
    <property type="entry name" value="Trypano_VSG_A_N_dom"/>
</dbReference>
<dbReference type="VEuPathDB" id="TriTrypDB:Tb10.v4.0209"/>
<evidence type="ECO:0000256" key="5">
    <source>
        <dbReference type="ARBA" id="ARBA00023136"/>
    </source>
</evidence>
<organism evidence="12">
    <name type="scientific">Trypanosoma brucei brucei (strain 927/4 GUTat10.1)</name>
    <dbReference type="NCBI Taxonomy" id="185431"/>
    <lineage>
        <taxon>Eukaryota</taxon>
        <taxon>Discoba</taxon>
        <taxon>Euglenozoa</taxon>
        <taxon>Kinetoplastea</taxon>
        <taxon>Metakinetoplastina</taxon>
        <taxon>Trypanosomatida</taxon>
        <taxon>Trypanosomatidae</taxon>
        <taxon>Trypanosoma</taxon>
    </lineage>
</organism>
<evidence type="ECO:0000259" key="11">
    <source>
        <dbReference type="Pfam" id="PF10659"/>
    </source>
</evidence>
<reference evidence="12" key="1">
    <citation type="submission" date="2005-06" db="EMBL/GenBank/DDBJ databases">
        <authorList>
            <person name="Lennard N."/>
            <person name="Barron A."/>
            <person name="Clark L."/>
            <person name="Corton C."/>
            <person name="Harris B."/>
            <person name="Line A."/>
            <person name="Berriman M."/>
            <person name="Hertz-Fowler C."/>
            <person name="Renauld H."/>
            <person name="Bohme U."/>
            <person name="Arrowsmith C."/>
            <person name="Cronin C."/>
            <person name="Davies R."/>
            <person name="Doggett J."/>
            <person name="Fraser A."/>
            <person name="Johnson D."/>
            <person name="Larke N."/>
            <person name="Leech V."/>
            <person name="Lord A."/>
            <person name="MacLeod A."/>
            <person name="Norbertczak H."/>
            <person name="Ormand D."/>
            <person name="Quail M."/>
            <person name="Rabbinowitsch E."/>
            <person name="Rajandream M."/>
            <person name="Reitter C."/>
            <person name="Sharp S."/>
            <person name="Woodward J."/>
            <person name="Hall N."/>
            <person name="Melville S.and.Barrell.B."/>
        </authorList>
    </citation>
    <scope>NUCLEOTIDE SEQUENCE</scope>
    <source>
        <strain evidence="12">927/4 GUTat10.1</strain>
    </source>
</reference>
<evidence type="ECO:0000256" key="2">
    <source>
        <dbReference type="ARBA" id="ARBA00004609"/>
    </source>
</evidence>
<feature type="domain" description="Trypanosome variant surface glycoprotein A-type N-terminal" evidence="10">
    <location>
        <begin position="8"/>
        <end position="374"/>
    </location>
</feature>
<proteinExistence type="predicted"/>
<dbReference type="VEuPathDB" id="TriTrypDB:Tb927.10.16220"/>
<keyword evidence="3" id="KW-1003">Cell membrane</keyword>